<evidence type="ECO:0000313" key="2">
    <source>
        <dbReference type="EMBL" id="TGE23625.1"/>
    </source>
</evidence>
<keyword evidence="3" id="KW-1185">Reference proteome</keyword>
<sequence length="57" mass="6226">MQAAYGNYANSIGRPTYQGGLRVEQTNTHGPHLPTSQQVGRSYRNLFSNAILACEVS</sequence>
<evidence type="ECO:0000313" key="3">
    <source>
        <dbReference type="Proteomes" id="UP000298471"/>
    </source>
</evidence>
<protein>
    <recommendedName>
        <fullName evidence="1">Outer membrane protein beta-barrel domain-containing protein</fullName>
    </recommendedName>
</protein>
<feature type="domain" description="Outer membrane protein beta-barrel" evidence="1">
    <location>
        <begin position="2"/>
        <end position="52"/>
    </location>
</feature>
<dbReference type="Proteomes" id="UP000298471">
    <property type="component" value="Unassembled WGS sequence"/>
</dbReference>
<dbReference type="Pfam" id="PF14905">
    <property type="entry name" value="OMP_b-brl_3"/>
    <property type="match status" value="1"/>
</dbReference>
<accession>A0A4Z0Q1R1</accession>
<dbReference type="InterPro" id="IPR041700">
    <property type="entry name" value="OMP_b-brl_3"/>
</dbReference>
<proteinExistence type="predicted"/>
<reference evidence="2 3" key="1">
    <citation type="submission" date="2019-04" db="EMBL/GenBank/DDBJ databases">
        <authorList>
            <person name="Feng G."/>
            <person name="Zhang J."/>
            <person name="Zhu H."/>
        </authorList>
    </citation>
    <scope>NUCLEOTIDE SEQUENCE [LARGE SCALE GENOMIC DNA]</scope>
    <source>
        <strain evidence="2 3">9PBR-1</strain>
    </source>
</reference>
<name>A0A4Z0Q1R1_9BACT</name>
<evidence type="ECO:0000259" key="1">
    <source>
        <dbReference type="Pfam" id="PF14905"/>
    </source>
</evidence>
<gene>
    <name evidence="2" type="ORF">E5K02_19985</name>
</gene>
<organism evidence="2 3">
    <name type="scientific">Hymenobacter metallicola</name>
    <dbReference type="NCBI Taxonomy" id="2563114"/>
    <lineage>
        <taxon>Bacteria</taxon>
        <taxon>Pseudomonadati</taxon>
        <taxon>Bacteroidota</taxon>
        <taxon>Cytophagia</taxon>
        <taxon>Cytophagales</taxon>
        <taxon>Hymenobacteraceae</taxon>
        <taxon>Hymenobacter</taxon>
    </lineage>
</organism>
<dbReference type="EMBL" id="SRMB01000004">
    <property type="protein sequence ID" value="TGE23625.1"/>
    <property type="molecule type" value="Genomic_DNA"/>
</dbReference>
<comment type="caution">
    <text evidence="2">The sequence shown here is derived from an EMBL/GenBank/DDBJ whole genome shotgun (WGS) entry which is preliminary data.</text>
</comment>
<dbReference type="AlphaFoldDB" id="A0A4Z0Q1R1"/>
<dbReference type="RefSeq" id="WP_135397516.1">
    <property type="nucleotide sequence ID" value="NZ_SRMB01000004.1"/>
</dbReference>